<sequence>MFKNNYLYELPDDIQAVIYKNVFARCIANIENDKSIKYLNRLYIAVYNPCNTCVYSIKPKGMFCDYRDSDREDDSIHEYKYERVALVEGFSKNDMKSMIYLDRTHLIEDISQSRYNIISFYIFPLFTASKKLRKYLSNRINIIKYYDKRMIENIVVVEDRVDIVFTRNMKCNADIYYNIMVGYNVLYNSLSNIIYSEENVVMFNKFVEIFRWIEMNNIFEGYNIYNNKIIPMFEAKLSKK</sequence>
<reference evidence="1" key="1">
    <citation type="journal article" date="2020" name="Nature">
        <title>Giant virus diversity and host interactions through global metagenomics.</title>
        <authorList>
            <person name="Schulz F."/>
            <person name="Roux S."/>
            <person name="Paez-Espino D."/>
            <person name="Jungbluth S."/>
            <person name="Walsh D.A."/>
            <person name="Denef V.J."/>
            <person name="McMahon K.D."/>
            <person name="Konstantinidis K.T."/>
            <person name="Eloe-Fadrosh E.A."/>
            <person name="Kyrpides N.C."/>
            <person name="Woyke T."/>
        </authorList>
    </citation>
    <scope>NUCLEOTIDE SEQUENCE</scope>
    <source>
        <strain evidence="1">GVMAG-M-3300027763-16</strain>
    </source>
</reference>
<organism evidence="1">
    <name type="scientific">viral metagenome</name>
    <dbReference type="NCBI Taxonomy" id="1070528"/>
    <lineage>
        <taxon>unclassified sequences</taxon>
        <taxon>metagenomes</taxon>
        <taxon>organismal metagenomes</taxon>
    </lineage>
</organism>
<evidence type="ECO:0000313" key="1">
    <source>
        <dbReference type="EMBL" id="QHU27488.1"/>
    </source>
</evidence>
<name>A0A6C0LCQ3_9ZZZZ</name>
<dbReference type="EMBL" id="MN740457">
    <property type="protein sequence ID" value="QHU27488.1"/>
    <property type="molecule type" value="Genomic_DNA"/>
</dbReference>
<protein>
    <submittedName>
        <fullName evidence="1">Uncharacterized protein</fullName>
    </submittedName>
</protein>
<accession>A0A6C0LCQ3</accession>
<dbReference type="AlphaFoldDB" id="A0A6C0LCQ3"/>
<proteinExistence type="predicted"/>